<dbReference type="PROSITE" id="PS51740">
    <property type="entry name" value="SPOVT_ABRB"/>
    <property type="match status" value="1"/>
</dbReference>
<dbReference type="NCBIfam" id="TIGR01439">
    <property type="entry name" value="lp_hng_hel_AbrB"/>
    <property type="match status" value="1"/>
</dbReference>
<reference evidence="6 11" key="1">
    <citation type="submission" date="2016-10" db="EMBL/GenBank/DDBJ databases">
        <authorList>
            <person name="de Groot N.N."/>
        </authorList>
    </citation>
    <scope>NUCLEOTIDE SEQUENCE [LARGE SCALE GENOMIC DNA]</scope>
    <source>
        <strain evidence="6 11">WG7</strain>
    </source>
</reference>
<evidence type="ECO:0000313" key="5">
    <source>
        <dbReference type="EMBL" id="SDG03392.1"/>
    </source>
</evidence>
<evidence type="ECO:0000313" key="4">
    <source>
        <dbReference type="EMBL" id="SDC66938.1"/>
    </source>
</evidence>
<evidence type="ECO:0000313" key="6">
    <source>
        <dbReference type="EMBL" id="SDI84386.1"/>
    </source>
</evidence>
<evidence type="ECO:0000313" key="8">
    <source>
        <dbReference type="EMBL" id="TDS32263.1"/>
    </source>
</evidence>
<dbReference type="EMBL" id="QICM01000029">
    <property type="protein sequence ID" value="PXV62772.1"/>
    <property type="molecule type" value="Genomic_DNA"/>
</dbReference>
<dbReference type="Gene3D" id="2.10.260.10">
    <property type="match status" value="1"/>
</dbReference>
<evidence type="ECO:0000313" key="16">
    <source>
        <dbReference type="Proteomes" id="UP000324896"/>
    </source>
</evidence>
<evidence type="ECO:0000313" key="9">
    <source>
        <dbReference type="EMBL" id="TDX42906.1"/>
    </source>
</evidence>
<dbReference type="Proteomes" id="UP000247389">
    <property type="component" value="Unassembled WGS sequence"/>
</dbReference>
<protein>
    <submittedName>
        <fullName evidence="3">AbrB family looped-hinge helix DNA binding protein</fullName>
    </submittedName>
    <submittedName>
        <fullName evidence="4">Looped-hinge helix DNA binding domain-containing protein, AbrB family</fullName>
    </submittedName>
</protein>
<evidence type="ECO:0000313" key="15">
    <source>
        <dbReference type="Proteomes" id="UP000295758"/>
    </source>
</evidence>
<reference evidence="9 14" key="4">
    <citation type="submission" date="2019-03" db="EMBL/GenBank/DDBJ databases">
        <title>Subsurface microbial communities from deep shales in Ohio and West Virginia, USA.</title>
        <authorList>
            <person name="Wrighton K."/>
        </authorList>
    </citation>
    <scope>NUCLEOTIDE SEQUENCE [LARGE SCALE GENOMIC DNA]</scope>
    <source>
        <strain evidence="9 14">DSMZ 11287</strain>
        <strain evidence="3 13">MSL28</strain>
    </source>
</reference>
<dbReference type="InterPro" id="IPR037914">
    <property type="entry name" value="SpoVT-AbrB_sf"/>
</dbReference>
<dbReference type="SUPFAM" id="SSF89447">
    <property type="entry name" value="AbrB/MazE/MraZ-like"/>
    <property type="match status" value="1"/>
</dbReference>
<evidence type="ECO:0000313" key="14">
    <source>
        <dbReference type="Proteomes" id="UP000295472"/>
    </source>
</evidence>
<dbReference type="EMBL" id="FNBJ01000039">
    <property type="protein sequence ID" value="SDG03392.1"/>
    <property type="molecule type" value="Genomic_DNA"/>
</dbReference>
<dbReference type="SMART" id="SM00966">
    <property type="entry name" value="SpoVT_AbrB"/>
    <property type="match status" value="1"/>
</dbReference>
<dbReference type="GO" id="GO:0003677">
    <property type="term" value="F:DNA binding"/>
    <property type="evidence" value="ECO:0007669"/>
    <property type="project" value="UniProtKB-UniRule"/>
</dbReference>
<evidence type="ECO:0000313" key="13">
    <source>
        <dbReference type="Proteomes" id="UP000247389"/>
    </source>
</evidence>
<reference evidence="8 15" key="3">
    <citation type="submission" date="2019-03" db="EMBL/GenBank/DDBJ databases">
        <title>Deep subsurface shale carbon reservoir microbial communities from Ohio and West Virginia, USA.</title>
        <authorList>
            <person name="Wrighton K."/>
        </authorList>
    </citation>
    <scope>NUCLEOTIDE SEQUENCE [LARGE SCALE GENOMIC DNA]</scope>
    <source>
        <strain evidence="8 15">UTICA-S4D12</strain>
    </source>
</reference>
<evidence type="ECO:0000313" key="3">
    <source>
        <dbReference type="EMBL" id="PXV62772.1"/>
    </source>
</evidence>
<evidence type="ECO:0000313" key="7">
    <source>
        <dbReference type="EMBL" id="SET20454.1"/>
    </source>
</evidence>
<evidence type="ECO:0000256" key="1">
    <source>
        <dbReference type="PROSITE-ProRule" id="PRU01076"/>
    </source>
</evidence>
<dbReference type="Pfam" id="PF04014">
    <property type="entry name" value="MazE_antitoxin"/>
    <property type="match status" value="1"/>
</dbReference>
<dbReference type="EMBL" id="FNEH01000017">
    <property type="protein sequence ID" value="SDI84386.1"/>
    <property type="molecule type" value="Genomic_DNA"/>
</dbReference>
<dbReference type="Proteomes" id="UP000324896">
    <property type="component" value="Unassembled WGS sequence"/>
</dbReference>
<evidence type="ECO:0000313" key="11">
    <source>
        <dbReference type="Proteomes" id="UP000198945"/>
    </source>
</evidence>
<dbReference type="EMBL" id="SOEF01000019">
    <property type="protein sequence ID" value="TDX42906.1"/>
    <property type="molecule type" value="Genomic_DNA"/>
</dbReference>
<dbReference type="GeneID" id="57012997"/>
<evidence type="ECO:0000313" key="10">
    <source>
        <dbReference type="Proteomes" id="UP000198612"/>
    </source>
</evidence>
<dbReference type="OrthoDB" id="9803343at2"/>
<reference evidence="10 12" key="2">
    <citation type="submission" date="2016-10" db="EMBL/GenBank/DDBJ databases">
        <authorList>
            <person name="Varghese N."/>
            <person name="Submissions S."/>
        </authorList>
    </citation>
    <scope>NUCLEOTIDE SEQUENCE [LARGE SCALE GENOMIC DNA]</scope>
    <source>
        <strain evidence="4 16">WG10</strain>
        <strain evidence="5 12">WG2</strain>
        <strain evidence="7 10">WG5</strain>
    </source>
</reference>
<dbReference type="RefSeq" id="WP_073160842.1">
    <property type="nucleotide sequence ID" value="NZ_FMYT01000011.1"/>
</dbReference>
<accession>A0A1G6NGK6</accession>
<dbReference type="Proteomes" id="UP000295758">
    <property type="component" value="Unassembled WGS sequence"/>
</dbReference>
<gene>
    <name evidence="8" type="ORF">BY453_10856</name>
    <name evidence="9" type="ORF">C7954_11917</name>
    <name evidence="3" type="ORF">C8C78_12921</name>
    <name evidence="4" type="ORF">SAMN04488597_11171</name>
    <name evidence="5" type="ORF">SAMN04488598_13917</name>
    <name evidence="7" type="ORF">SAMN04515652_13917</name>
    <name evidence="6" type="ORF">SAMN04515654_1179</name>
</gene>
<evidence type="ECO:0000259" key="2">
    <source>
        <dbReference type="PROSITE" id="PS51740"/>
    </source>
</evidence>
<dbReference type="InterPro" id="IPR007159">
    <property type="entry name" value="SpoVT-AbrB_dom"/>
</dbReference>
<dbReference type="Proteomes" id="UP000199519">
    <property type="component" value="Unassembled WGS sequence"/>
</dbReference>
<dbReference type="Proteomes" id="UP000198612">
    <property type="component" value="Unassembled WGS sequence"/>
</dbReference>
<feature type="domain" description="SpoVT-AbrB" evidence="2">
    <location>
        <begin position="4"/>
        <end position="49"/>
    </location>
</feature>
<dbReference type="EMBL" id="FMYT01000011">
    <property type="protein sequence ID" value="SDC66938.1"/>
    <property type="molecule type" value="Genomic_DNA"/>
</dbReference>
<keyword evidence="1" id="KW-0238">DNA-binding</keyword>
<sequence length="84" mass="9437">MSDKLVVKVDSRGRITIPKEARKTADIEAGDVLFMNLSPGRVELTRAIEDPLVELAAYAEKEYKKGNTQNLRDFAEEEGIKLDE</sequence>
<organism evidence="4 16">
    <name type="scientific">Halanaerobium congolense</name>
    <dbReference type="NCBI Taxonomy" id="54121"/>
    <lineage>
        <taxon>Bacteria</taxon>
        <taxon>Bacillati</taxon>
        <taxon>Bacillota</taxon>
        <taxon>Clostridia</taxon>
        <taxon>Halanaerobiales</taxon>
        <taxon>Halanaerobiaceae</taxon>
        <taxon>Halanaerobium</taxon>
    </lineage>
</organism>
<dbReference type="AlphaFoldDB" id="A0A1G6NGK6"/>
<proteinExistence type="predicted"/>
<dbReference type="Proteomes" id="UP000198945">
    <property type="component" value="Unassembled WGS sequence"/>
</dbReference>
<keyword evidence="12" id="KW-1185">Reference proteome</keyword>
<dbReference type="EMBL" id="FOHG01000039">
    <property type="protein sequence ID" value="SET20454.1"/>
    <property type="molecule type" value="Genomic_DNA"/>
</dbReference>
<dbReference type="Proteomes" id="UP000295472">
    <property type="component" value="Unassembled WGS sequence"/>
</dbReference>
<evidence type="ECO:0000313" key="12">
    <source>
        <dbReference type="Proteomes" id="UP000199519"/>
    </source>
</evidence>
<dbReference type="EMBL" id="SOAA01000008">
    <property type="protein sequence ID" value="TDS32263.1"/>
    <property type="molecule type" value="Genomic_DNA"/>
</dbReference>
<name>A0A1G6NGK6_9FIRM</name>
<dbReference type="STRING" id="54121.SAMN04515653_1189"/>